<sequence>MTHAQNLRHRRAVAAAQRRAPVPEPQLGFDPTAVYGGPTHTKGRGKFTDFFPPFFPTGTSTDDDSQTSTASQPSTDATSATSTSSSDPLPTTTSAVVPTTTTPPPPPPTTTSAVITTLPTTTAVVTVSVSRTSSSTTTSASATATSEPSTGMSTGAVVGGIGAGIVAIAAIGFAIAFFIRRSRKRGNFDTHDFRRSAVLLDDPPTHDDTVSRGFNPRPPTMIERHLASPAPTFGIQYGNPGPAYNEYNGEYADNGAGYGASNYQSFAPGQVFNVNNGAPSPISPNSAHPMYPNAGYGQSPFSPAAPQGQYPGQEYYENGQPCAGVAAYPVLTRQGSRSSQTSEHTRLPTPTDIQRESAPANDYVDLNRSSVSPYQAEQYQEISRRLNTEVPAGLATAQIEKDLPAQPNTASPFADPSSAPPSPGGQYAIDRRNLERPVSGESLASQTLDFPVPPSPAHTVSSRYRVDSTPPTLPEIFVESRVSVGGFPMARNSELMSPGLTTGQGSRFPTTPSPLASSFAMPSPPPAGESSFPNHGAAAAPSPLHNGVTAPEAAAAPQQENSNVKQRAYSMYDPEDAYGGI</sequence>
<evidence type="ECO:0000256" key="3">
    <source>
        <dbReference type="ARBA" id="ARBA00022989"/>
    </source>
</evidence>
<dbReference type="InterPro" id="IPR051694">
    <property type="entry name" value="Immunoregulatory_rcpt-like"/>
</dbReference>
<name>A0A0C3CKS1_HEBCY</name>
<dbReference type="Proteomes" id="UP000053424">
    <property type="component" value="Unassembled WGS sequence"/>
</dbReference>
<evidence type="ECO:0000256" key="6">
    <source>
        <dbReference type="SAM" id="Phobius"/>
    </source>
</evidence>
<feature type="compositionally biased region" description="Low complexity" evidence="5">
    <location>
        <begin position="110"/>
        <end position="150"/>
    </location>
</feature>
<keyword evidence="4 6" id="KW-0472">Membrane</keyword>
<dbReference type="OrthoDB" id="3263296at2759"/>
<feature type="region of interest" description="Disordered" evidence="5">
    <location>
        <begin position="333"/>
        <end position="367"/>
    </location>
</feature>
<feature type="region of interest" description="Disordered" evidence="5">
    <location>
        <begin position="405"/>
        <end position="467"/>
    </location>
</feature>
<feature type="compositionally biased region" description="Polar residues" evidence="5">
    <location>
        <begin position="499"/>
        <end position="510"/>
    </location>
</feature>
<evidence type="ECO:0000256" key="2">
    <source>
        <dbReference type="ARBA" id="ARBA00022692"/>
    </source>
</evidence>
<feature type="compositionally biased region" description="Low complexity" evidence="5">
    <location>
        <begin position="550"/>
        <end position="560"/>
    </location>
</feature>
<evidence type="ECO:0000313" key="7">
    <source>
        <dbReference type="EMBL" id="KIM44381.1"/>
    </source>
</evidence>
<keyword evidence="2 6" id="KW-0812">Transmembrane</keyword>
<dbReference type="GO" id="GO:0016020">
    <property type="term" value="C:membrane"/>
    <property type="evidence" value="ECO:0007669"/>
    <property type="project" value="UniProtKB-SubCell"/>
</dbReference>
<feature type="region of interest" description="Disordered" evidence="5">
    <location>
        <begin position="497"/>
        <end position="581"/>
    </location>
</feature>
<evidence type="ECO:0000256" key="1">
    <source>
        <dbReference type="ARBA" id="ARBA00004167"/>
    </source>
</evidence>
<evidence type="ECO:0000256" key="4">
    <source>
        <dbReference type="ARBA" id="ARBA00023136"/>
    </source>
</evidence>
<dbReference type="PANTHER" id="PTHR15549:SF30">
    <property type="entry name" value="MID2 DOMAIN-CONTAINING PROTEIN"/>
    <property type="match status" value="1"/>
</dbReference>
<gene>
    <name evidence="7" type="ORF">M413DRAFT_24892</name>
</gene>
<dbReference type="EMBL" id="KN831773">
    <property type="protein sequence ID" value="KIM44381.1"/>
    <property type="molecule type" value="Genomic_DNA"/>
</dbReference>
<evidence type="ECO:0000313" key="8">
    <source>
        <dbReference type="Proteomes" id="UP000053424"/>
    </source>
</evidence>
<keyword evidence="8" id="KW-1185">Reference proteome</keyword>
<protein>
    <submittedName>
        <fullName evidence="7">Uncharacterized protein</fullName>
    </submittedName>
</protein>
<dbReference type="GO" id="GO:0071944">
    <property type="term" value="C:cell periphery"/>
    <property type="evidence" value="ECO:0007669"/>
    <property type="project" value="UniProtKB-ARBA"/>
</dbReference>
<evidence type="ECO:0000256" key="5">
    <source>
        <dbReference type="SAM" id="MobiDB-lite"/>
    </source>
</evidence>
<feature type="compositionally biased region" description="Polar residues" evidence="5">
    <location>
        <begin position="333"/>
        <end position="342"/>
    </location>
</feature>
<feature type="region of interest" description="Disordered" evidence="5">
    <location>
        <begin position="1"/>
        <end position="153"/>
    </location>
</feature>
<dbReference type="STRING" id="686832.A0A0C3CKS1"/>
<dbReference type="PANTHER" id="PTHR15549">
    <property type="entry name" value="PAIRED IMMUNOGLOBULIN-LIKE TYPE 2 RECEPTOR"/>
    <property type="match status" value="1"/>
</dbReference>
<keyword evidence="3 6" id="KW-1133">Transmembrane helix</keyword>
<feature type="compositionally biased region" description="Basic residues" evidence="5">
    <location>
        <begin position="1"/>
        <end position="12"/>
    </location>
</feature>
<reference evidence="7 8" key="1">
    <citation type="submission" date="2014-04" db="EMBL/GenBank/DDBJ databases">
        <authorList>
            <consortium name="DOE Joint Genome Institute"/>
            <person name="Kuo A."/>
            <person name="Gay G."/>
            <person name="Dore J."/>
            <person name="Kohler A."/>
            <person name="Nagy L.G."/>
            <person name="Floudas D."/>
            <person name="Copeland A."/>
            <person name="Barry K.W."/>
            <person name="Cichocki N."/>
            <person name="Veneault-Fourrey C."/>
            <person name="LaButti K."/>
            <person name="Lindquist E.A."/>
            <person name="Lipzen A."/>
            <person name="Lundell T."/>
            <person name="Morin E."/>
            <person name="Murat C."/>
            <person name="Sun H."/>
            <person name="Tunlid A."/>
            <person name="Henrissat B."/>
            <person name="Grigoriev I.V."/>
            <person name="Hibbett D.S."/>
            <person name="Martin F."/>
            <person name="Nordberg H.P."/>
            <person name="Cantor M.N."/>
            <person name="Hua S.X."/>
        </authorList>
    </citation>
    <scope>NUCLEOTIDE SEQUENCE [LARGE SCALE GENOMIC DNA]</scope>
    <source>
        <strain evidence="8">h7</strain>
    </source>
</reference>
<reference evidence="8" key="2">
    <citation type="submission" date="2015-01" db="EMBL/GenBank/DDBJ databases">
        <title>Evolutionary Origins and Diversification of the Mycorrhizal Mutualists.</title>
        <authorList>
            <consortium name="DOE Joint Genome Institute"/>
            <consortium name="Mycorrhizal Genomics Consortium"/>
            <person name="Kohler A."/>
            <person name="Kuo A."/>
            <person name="Nagy L.G."/>
            <person name="Floudas D."/>
            <person name="Copeland A."/>
            <person name="Barry K.W."/>
            <person name="Cichocki N."/>
            <person name="Veneault-Fourrey C."/>
            <person name="LaButti K."/>
            <person name="Lindquist E.A."/>
            <person name="Lipzen A."/>
            <person name="Lundell T."/>
            <person name="Morin E."/>
            <person name="Murat C."/>
            <person name="Riley R."/>
            <person name="Ohm R."/>
            <person name="Sun H."/>
            <person name="Tunlid A."/>
            <person name="Henrissat B."/>
            <person name="Grigoriev I.V."/>
            <person name="Hibbett D.S."/>
            <person name="Martin F."/>
        </authorList>
    </citation>
    <scope>NUCLEOTIDE SEQUENCE [LARGE SCALE GENOMIC DNA]</scope>
    <source>
        <strain evidence="8">h7</strain>
    </source>
</reference>
<comment type="subcellular location">
    <subcellularLocation>
        <location evidence="1">Membrane</location>
        <topology evidence="1">Single-pass membrane protein</topology>
    </subcellularLocation>
</comment>
<feature type="transmembrane region" description="Helical" evidence="6">
    <location>
        <begin position="156"/>
        <end position="179"/>
    </location>
</feature>
<organism evidence="7 8">
    <name type="scientific">Hebeloma cylindrosporum</name>
    <dbReference type="NCBI Taxonomy" id="76867"/>
    <lineage>
        <taxon>Eukaryota</taxon>
        <taxon>Fungi</taxon>
        <taxon>Dikarya</taxon>
        <taxon>Basidiomycota</taxon>
        <taxon>Agaricomycotina</taxon>
        <taxon>Agaricomycetes</taxon>
        <taxon>Agaricomycetidae</taxon>
        <taxon>Agaricales</taxon>
        <taxon>Agaricineae</taxon>
        <taxon>Hymenogastraceae</taxon>
        <taxon>Hebeloma</taxon>
    </lineage>
</organism>
<dbReference type="AlphaFoldDB" id="A0A0C3CKS1"/>
<accession>A0A0C3CKS1</accession>
<proteinExistence type="predicted"/>
<feature type="compositionally biased region" description="Low complexity" evidence="5">
    <location>
        <begin position="48"/>
        <end position="100"/>
    </location>
</feature>
<dbReference type="HOGENOM" id="CLU_024409_0_0_1"/>